<dbReference type="RefSeq" id="WP_234612849.1">
    <property type="nucleotide sequence ID" value="NZ_CP098806.1"/>
</dbReference>
<dbReference type="Gene3D" id="3.10.450.50">
    <property type="match status" value="1"/>
</dbReference>
<proteinExistence type="predicted"/>
<gene>
    <name evidence="1" type="ORF">LXM24_09860</name>
</gene>
<evidence type="ECO:0000313" key="2">
    <source>
        <dbReference type="Proteomes" id="UP001139700"/>
    </source>
</evidence>
<dbReference type="Proteomes" id="UP001139700">
    <property type="component" value="Unassembled WGS sequence"/>
</dbReference>
<evidence type="ECO:0000313" key="1">
    <source>
        <dbReference type="EMBL" id="MCF0040389.1"/>
    </source>
</evidence>
<organism evidence="1 2">
    <name type="scientific">Dyadobacter fanqingshengii</name>
    <dbReference type="NCBI Taxonomy" id="2906443"/>
    <lineage>
        <taxon>Bacteria</taxon>
        <taxon>Pseudomonadati</taxon>
        <taxon>Bacteroidota</taxon>
        <taxon>Cytophagia</taxon>
        <taxon>Cytophagales</taxon>
        <taxon>Spirosomataceae</taxon>
        <taxon>Dyadobacter</taxon>
    </lineage>
</organism>
<name>A0A9X1P7U1_9BACT</name>
<keyword evidence="2" id="KW-1185">Reference proteome</keyword>
<dbReference type="EMBL" id="JAJTTA010000002">
    <property type="protein sequence ID" value="MCF0040389.1"/>
    <property type="molecule type" value="Genomic_DNA"/>
</dbReference>
<sequence>MSEQAALMMDNNLRQVWNERDSDARLKVIEKIYDIAANLYHVGDHVTGFESINNSVTSTLKHLPAVV</sequence>
<accession>A0A9X1P7U1</accession>
<reference evidence="1" key="1">
    <citation type="submission" date="2021-12" db="EMBL/GenBank/DDBJ databases">
        <title>Novel species in genus Dyadobacter.</title>
        <authorList>
            <person name="Ma C."/>
        </authorList>
    </citation>
    <scope>NUCLEOTIDE SEQUENCE</scope>
    <source>
        <strain evidence="1">CY399</strain>
    </source>
</reference>
<dbReference type="AlphaFoldDB" id="A0A9X1P7U1"/>
<comment type="caution">
    <text evidence="1">The sequence shown here is derived from an EMBL/GenBank/DDBJ whole genome shotgun (WGS) entry which is preliminary data.</text>
</comment>
<protein>
    <submittedName>
        <fullName evidence="1">Uncharacterized protein</fullName>
    </submittedName>
</protein>